<dbReference type="GO" id="GO:0009100">
    <property type="term" value="P:glycoprotein metabolic process"/>
    <property type="evidence" value="ECO:0007669"/>
    <property type="project" value="UniProtKB-ARBA"/>
</dbReference>
<evidence type="ECO:0000256" key="1">
    <source>
        <dbReference type="ARBA" id="ARBA00004167"/>
    </source>
</evidence>
<feature type="domain" description="LicD/FKTN/FKRP nucleotidyltransferase" evidence="7">
    <location>
        <begin position="130"/>
        <end position="234"/>
    </location>
</feature>
<evidence type="ECO:0000256" key="4">
    <source>
        <dbReference type="ARBA" id="ARBA00023136"/>
    </source>
</evidence>
<proteinExistence type="predicted"/>
<dbReference type="PANTHER" id="PTHR15407">
    <property type="entry name" value="FUKUTIN-RELATED"/>
    <property type="match status" value="1"/>
</dbReference>
<keyword evidence="3" id="KW-1133">Transmembrane helix</keyword>
<keyword evidence="9" id="KW-1185">Reference proteome</keyword>
<keyword evidence="4" id="KW-0472">Membrane</keyword>
<accession>A0A9P4R2T3</accession>
<dbReference type="OrthoDB" id="444255at2759"/>
<evidence type="ECO:0000256" key="6">
    <source>
        <dbReference type="SAM" id="SignalP"/>
    </source>
</evidence>
<comment type="subcellular location">
    <subcellularLocation>
        <location evidence="1">Membrane</location>
        <topology evidence="1">Single-pass membrane protein</topology>
    </subcellularLocation>
</comment>
<evidence type="ECO:0000256" key="3">
    <source>
        <dbReference type="ARBA" id="ARBA00022989"/>
    </source>
</evidence>
<dbReference type="Pfam" id="PF04991">
    <property type="entry name" value="LicD"/>
    <property type="match status" value="1"/>
</dbReference>
<sequence length="374" mass="42204">MHLLSLNFIILLLTCSQGSHALPTPAKRDVDFEDLYGLTKNLFDRSGKAFDPPEKYFHEATVRLHFSSQPEPAAPLHTLSQPSLLEPNHAQFHPHYDGRFASDILSSSLRRAHLIPLIQTYLSTMHALGAETWLMHGSLLGWYWNQRILPWDSDADVMVSHSSMHFLASYHNMTMHHYNVGSTPREREAGRTYLLEVNPHWSNGDERDTENVIDARWIDTTSGLFIDITTLRAAAQPSPPGAMVVKDRHHYLREHIFPLRESVFEGVPARVPFAYNALLSEEYGADCLVTSTFEGHHFDHKVGKWVPLPYVGSSNRGPTVMTEVPGDEFRGRPQQESGGPERARRPHRLSAGKVGDKHTVPGSSMDDFSLKFEA</sequence>
<dbReference type="GO" id="GO:0016020">
    <property type="term" value="C:membrane"/>
    <property type="evidence" value="ECO:0007669"/>
    <property type="project" value="UniProtKB-SubCell"/>
</dbReference>
<name>A0A9P4R2T3_9PLEO</name>
<comment type="caution">
    <text evidence="8">The sequence shown here is derived from an EMBL/GenBank/DDBJ whole genome shotgun (WGS) entry which is preliminary data.</text>
</comment>
<dbReference type="EMBL" id="ML996114">
    <property type="protein sequence ID" value="KAF2737649.1"/>
    <property type="molecule type" value="Genomic_DNA"/>
</dbReference>
<keyword evidence="6" id="KW-0732">Signal</keyword>
<feature type="region of interest" description="Disordered" evidence="5">
    <location>
        <begin position="321"/>
        <end position="374"/>
    </location>
</feature>
<evidence type="ECO:0000256" key="2">
    <source>
        <dbReference type="ARBA" id="ARBA00022692"/>
    </source>
</evidence>
<organism evidence="8 9">
    <name type="scientific">Polyplosphaeria fusca</name>
    <dbReference type="NCBI Taxonomy" id="682080"/>
    <lineage>
        <taxon>Eukaryota</taxon>
        <taxon>Fungi</taxon>
        <taxon>Dikarya</taxon>
        <taxon>Ascomycota</taxon>
        <taxon>Pezizomycotina</taxon>
        <taxon>Dothideomycetes</taxon>
        <taxon>Pleosporomycetidae</taxon>
        <taxon>Pleosporales</taxon>
        <taxon>Tetraplosphaeriaceae</taxon>
        <taxon>Polyplosphaeria</taxon>
    </lineage>
</organism>
<dbReference type="Proteomes" id="UP000799444">
    <property type="component" value="Unassembled WGS sequence"/>
</dbReference>
<evidence type="ECO:0000259" key="7">
    <source>
        <dbReference type="Pfam" id="PF04991"/>
    </source>
</evidence>
<evidence type="ECO:0000313" key="9">
    <source>
        <dbReference type="Proteomes" id="UP000799444"/>
    </source>
</evidence>
<gene>
    <name evidence="8" type="ORF">EJ04DRAFT_487591</name>
</gene>
<dbReference type="PANTHER" id="PTHR15407:SF32">
    <property type="entry name" value="PROTEIN (MNN4), PUTATIVE (AFU_ORTHOLOGUE AFUA_1G03790)-RELATED"/>
    <property type="match status" value="1"/>
</dbReference>
<dbReference type="InterPro" id="IPR009644">
    <property type="entry name" value="FKTN/MNN4/W02B3.4-1"/>
</dbReference>
<evidence type="ECO:0000313" key="8">
    <source>
        <dbReference type="EMBL" id="KAF2737649.1"/>
    </source>
</evidence>
<keyword evidence="2" id="KW-0812">Transmembrane</keyword>
<evidence type="ECO:0000256" key="5">
    <source>
        <dbReference type="SAM" id="MobiDB-lite"/>
    </source>
</evidence>
<dbReference type="AlphaFoldDB" id="A0A9P4R2T3"/>
<dbReference type="InterPro" id="IPR007074">
    <property type="entry name" value="LicD/FKTN/FKRP_NTP_transf"/>
</dbReference>
<feature type="compositionally biased region" description="Basic and acidic residues" evidence="5">
    <location>
        <begin position="327"/>
        <end position="343"/>
    </location>
</feature>
<feature type="chain" id="PRO_5040494554" description="LicD/FKTN/FKRP nucleotidyltransferase domain-containing protein" evidence="6">
    <location>
        <begin position="22"/>
        <end position="374"/>
    </location>
</feature>
<reference evidence="8" key="1">
    <citation type="journal article" date="2020" name="Stud. Mycol.">
        <title>101 Dothideomycetes genomes: a test case for predicting lifestyles and emergence of pathogens.</title>
        <authorList>
            <person name="Haridas S."/>
            <person name="Albert R."/>
            <person name="Binder M."/>
            <person name="Bloem J."/>
            <person name="Labutti K."/>
            <person name="Salamov A."/>
            <person name="Andreopoulos B."/>
            <person name="Baker S."/>
            <person name="Barry K."/>
            <person name="Bills G."/>
            <person name="Bluhm B."/>
            <person name="Cannon C."/>
            <person name="Castanera R."/>
            <person name="Culley D."/>
            <person name="Daum C."/>
            <person name="Ezra D."/>
            <person name="Gonzalez J."/>
            <person name="Henrissat B."/>
            <person name="Kuo A."/>
            <person name="Liang C."/>
            <person name="Lipzen A."/>
            <person name="Lutzoni F."/>
            <person name="Magnuson J."/>
            <person name="Mondo S."/>
            <person name="Nolan M."/>
            <person name="Ohm R."/>
            <person name="Pangilinan J."/>
            <person name="Park H.-J."/>
            <person name="Ramirez L."/>
            <person name="Alfaro M."/>
            <person name="Sun H."/>
            <person name="Tritt A."/>
            <person name="Yoshinaga Y."/>
            <person name="Zwiers L.-H."/>
            <person name="Turgeon B."/>
            <person name="Goodwin S."/>
            <person name="Spatafora J."/>
            <person name="Crous P."/>
            <person name="Grigoriev I."/>
        </authorList>
    </citation>
    <scope>NUCLEOTIDE SEQUENCE</scope>
    <source>
        <strain evidence="8">CBS 125425</strain>
    </source>
</reference>
<protein>
    <recommendedName>
        <fullName evidence="7">LicD/FKTN/FKRP nucleotidyltransferase domain-containing protein</fullName>
    </recommendedName>
</protein>
<feature type="signal peptide" evidence="6">
    <location>
        <begin position="1"/>
        <end position="21"/>
    </location>
</feature>